<dbReference type="InterPro" id="IPR000157">
    <property type="entry name" value="TIR_dom"/>
</dbReference>
<evidence type="ECO:0000256" key="6">
    <source>
        <dbReference type="ARBA" id="ARBA00022729"/>
    </source>
</evidence>
<keyword evidence="8" id="KW-0391">Immunity</keyword>
<proteinExistence type="evidence at transcript level"/>
<evidence type="ECO:0000256" key="14">
    <source>
        <dbReference type="SAM" id="SignalP"/>
    </source>
</evidence>
<evidence type="ECO:0000256" key="10">
    <source>
        <dbReference type="ARBA" id="ARBA00023136"/>
    </source>
</evidence>
<organism evidence="16">
    <name type="scientific">Anadara kagoshimensis</name>
    <dbReference type="NCBI Taxonomy" id="1390362"/>
    <lineage>
        <taxon>Eukaryota</taxon>
        <taxon>Metazoa</taxon>
        <taxon>Spiralia</taxon>
        <taxon>Lophotrochozoa</taxon>
        <taxon>Mollusca</taxon>
        <taxon>Bivalvia</taxon>
        <taxon>Autobranchia</taxon>
        <taxon>Pteriomorphia</taxon>
        <taxon>Arcoida</taxon>
        <taxon>Arcoidea</taxon>
        <taxon>Arcidae</taxon>
        <taxon>Anadara</taxon>
    </lineage>
</organism>
<evidence type="ECO:0000256" key="12">
    <source>
        <dbReference type="ARBA" id="ARBA00023180"/>
    </source>
</evidence>
<keyword evidence="7" id="KW-0677">Repeat</keyword>
<evidence type="ECO:0000256" key="1">
    <source>
        <dbReference type="ARBA" id="ARBA00004479"/>
    </source>
</evidence>
<dbReference type="SUPFAM" id="SSF52200">
    <property type="entry name" value="Toll/Interleukin receptor TIR domain"/>
    <property type="match status" value="1"/>
</dbReference>
<feature type="signal peptide" evidence="14">
    <location>
        <begin position="1"/>
        <end position="24"/>
    </location>
</feature>
<keyword evidence="11 16" id="KW-0675">Receptor</keyword>
<feature type="domain" description="TIR" evidence="15">
    <location>
        <begin position="559"/>
        <end position="698"/>
    </location>
</feature>
<keyword evidence="6 14" id="KW-0732">Signal</keyword>
<dbReference type="Pfam" id="PF13855">
    <property type="entry name" value="LRR_8"/>
    <property type="match status" value="3"/>
</dbReference>
<keyword evidence="10 13" id="KW-0472">Membrane</keyword>
<evidence type="ECO:0000256" key="5">
    <source>
        <dbReference type="ARBA" id="ARBA00022692"/>
    </source>
</evidence>
<sequence length="700" mass="81405">MVTFCKILAFVGVITCLNNVLLVAEHITCPVPLCSCTKHSANCSNHGDNLTYIPEIPKSTRKLTFIGNWLPNITTETFTTIKNLPIEELTLQNNSISFISEDAFEVLPYLKRLNLGSNKIPLNVLKSAFHGLRNSKLKVLFLPYMDLPDLPTDMFLNLQKCPLYEIQMYFNQFKALNGLVFRPLRKLRYLHVPNNYIKTVDFTGLEHVEMISLRWNYQETVPKFCNSSNISMLPYLKILDLGHNVFQKFKKSDFPGTCLPNLRSLSLGSNIIRAVEDNTFSDLRKLKRLSLTWMRTNNLVFSTNAFNITSLEKLYIGNHMTFDQSEQNIKGFFKNCPNLKVLDMTKIRLTYLTSQQIYTLFRPLTKLVKLVLQSTALLHLPKNLFQTMPFLENVNLKNCLVNGWHEDTFKNVTSLNTLYLDHNKITSINKTSFPPKFLNSFEKLSLKVNPFTCTCDIYWFRQWLKDKTKAPKLIGFPHDFNCYSPSEWNGRYLVDYDPSYEVCHPISPYIILGISIAAAFVVLVLAIGLLYKYRWHIKYYIYLMRSRKGYQRISGEDNFRYDAFVAYHAKDRIWVISELLPHLENQEKFKLCLHDRDFEVGELIVDNIVQKIQMSRKVILILSNNFAKSRWCQFETMMAQNRLIEEGGSVLLLVMLEDLKSRNISNSLHVLLKSTTFIEWKNDGPGKELFWKRLTTCVRS</sequence>
<evidence type="ECO:0000256" key="9">
    <source>
        <dbReference type="ARBA" id="ARBA00022989"/>
    </source>
</evidence>
<dbReference type="GO" id="GO:0005886">
    <property type="term" value="C:plasma membrane"/>
    <property type="evidence" value="ECO:0007669"/>
    <property type="project" value="TreeGrafter"/>
</dbReference>
<keyword evidence="12" id="KW-0325">Glycoprotein</keyword>
<evidence type="ECO:0000256" key="4">
    <source>
        <dbReference type="ARBA" id="ARBA00022614"/>
    </source>
</evidence>
<dbReference type="SMART" id="SM00369">
    <property type="entry name" value="LRR_TYP"/>
    <property type="match status" value="8"/>
</dbReference>
<dbReference type="SMART" id="SM00255">
    <property type="entry name" value="TIR"/>
    <property type="match status" value="1"/>
</dbReference>
<dbReference type="GO" id="GO:0007165">
    <property type="term" value="P:signal transduction"/>
    <property type="evidence" value="ECO:0007669"/>
    <property type="project" value="InterPro"/>
</dbReference>
<feature type="chain" id="PRO_5028822754" evidence="14">
    <location>
        <begin position="25"/>
        <end position="700"/>
    </location>
</feature>
<dbReference type="SMART" id="SM00082">
    <property type="entry name" value="LRRCT"/>
    <property type="match status" value="1"/>
</dbReference>
<dbReference type="PRINTS" id="PR01537">
    <property type="entry name" value="INTRLKN1R1F"/>
</dbReference>
<dbReference type="PANTHER" id="PTHR24365:SF530">
    <property type="entry name" value="MSTPROX-RELATED"/>
    <property type="match status" value="1"/>
</dbReference>
<dbReference type="GO" id="GO:0045087">
    <property type="term" value="P:innate immune response"/>
    <property type="evidence" value="ECO:0007669"/>
    <property type="project" value="UniProtKB-KW"/>
</dbReference>
<dbReference type="Gene3D" id="3.40.50.10140">
    <property type="entry name" value="Toll/interleukin-1 receptor homology (TIR) domain"/>
    <property type="match status" value="1"/>
</dbReference>
<comment type="subcellular location">
    <subcellularLocation>
        <location evidence="1">Membrane</location>
        <topology evidence="1">Single-pass type I membrane protein</topology>
    </subcellularLocation>
</comment>
<evidence type="ECO:0000256" key="11">
    <source>
        <dbReference type="ARBA" id="ARBA00023170"/>
    </source>
</evidence>
<dbReference type="GO" id="GO:0038023">
    <property type="term" value="F:signaling receptor activity"/>
    <property type="evidence" value="ECO:0007669"/>
    <property type="project" value="TreeGrafter"/>
</dbReference>
<keyword evidence="5 13" id="KW-0812">Transmembrane</keyword>
<evidence type="ECO:0000256" key="8">
    <source>
        <dbReference type="ARBA" id="ARBA00022859"/>
    </source>
</evidence>
<protein>
    <submittedName>
        <fullName evidence="16">Toll-like receptor</fullName>
    </submittedName>
</protein>
<keyword evidence="3" id="KW-0399">Innate immunity</keyword>
<reference evidence="16" key="1">
    <citation type="submission" date="2019-11" db="EMBL/GenBank/DDBJ databases">
        <authorList>
            <person name="Ren Y."/>
            <person name="Bu W."/>
        </authorList>
    </citation>
    <scope>NUCLEOTIDE SEQUENCE</scope>
    <source>
        <tissue evidence="16">Hepatopancreas</tissue>
    </source>
</reference>
<dbReference type="AlphaFoldDB" id="A0A7H0S6E5"/>
<evidence type="ECO:0000256" key="3">
    <source>
        <dbReference type="ARBA" id="ARBA00022588"/>
    </source>
</evidence>
<evidence type="ECO:0000256" key="13">
    <source>
        <dbReference type="SAM" id="Phobius"/>
    </source>
</evidence>
<dbReference type="InterPro" id="IPR003591">
    <property type="entry name" value="Leu-rich_rpt_typical-subtyp"/>
</dbReference>
<evidence type="ECO:0000313" key="16">
    <source>
        <dbReference type="EMBL" id="QNQ79672.1"/>
    </source>
</evidence>
<dbReference type="InterPro" id="IPR000483">
    <property type="entry name" value="Cys-rich_flank_reg_C"/>
</dbReference>
<dbReference type="PROSITE" id="PS50104">
    <property type="entry name" value="TIR"/>
    <property type="match status" value="1"/>
</dbReference>
<dbReference type="PANTHER" id="PTHR24365">
    <property type="entry name" value="TOLL-LIKE RECEPTOR"/>
    <property type="match status" value="1"/>
</dbReference>
<evidence type="ECO:0000256" key="7">
    <source>
        <dbReference type="ARBA" id="ARBA00022737"/>
    </source>
</evidence>
<name>A0A7H0S6E5_9BIVA</name>
<evidence type="ECO:0000256" key="2">
    <source>
        <dbReference type="ARBA" id="ARBA00009634"/>
    </source>
</evidence>
<dbReference type="EMBL" id="MN716760">
    <property type="protein sequence ID" value="QNQ79672.1"/>
    <property type="molecule type" value="mRNA"/>
</dbReference>
<dbReference type="Gene3D" id="3.80.10.10">
    <property type="entry name" value="Ribonuclease Inhibitor"/>
    <property type="match status" value="2"/>
</dbReference>
<dbReference type="InterPro" id="IPR032675">
    <property type="entry name" value="LRR_dom_sf"/>
</dbReference>
<dbReference type="FunFam" id="3.40.50.10140:FF:000001">
    <property type="entry name" value="Toll-like receptor 2"/>
    <property type="match status" value="1"/>
</dbReference>
<accession>A0A7H0S6E5</accession>
<dbReference type="PROSITE" id="PS51450">
    <property type="entry name" value="LRR"/>
    <property type="match status" value="1"/>
</dbReference>
<dbReference type="InterPro" id="IPR035897">
    <property type="entry name" value="Toll_tir_struct_dom_sf"/>
</dbReference>
<keyword evidence="9 13" id="KW-1133">Transmembrane helix</keyword>
<evidence type="ECO:0000259" key="15">
    <source>
        <dbReference type="PROSITE" id="PS50104"/>
    </source>
</evidence>
<dbReference type="InterPro" id="IPR001611">
    <property type="entry name" value="Leu-rich_rpt"/>
</dbReference>
<feature type="transmembrane region" description="Helical" evidence="13">
    <location>
        <begin position="509"/>
        <end position="531"/>
    </location>
</feature>
<dbReference type="Pfam" id="PF01582">
    <property type="entry name" value="TIR"/>
    <property type="match status" value="1"/>
</dbReference>
<keyword evidence="4" id="KW-0433">Leucine-rich repeat</keyword>
<comment type="similarity">
    <text evidence="2">Belongs to the Toll-like receptor family.</text>
</comment>
<dbReference type="SUPFAM" id="SSF52058">
    <property type="entry name" value="L domain-like"/>
    <property type="match status" value="1"/>
</dbReference>